<gene>
    <name evidence="3" type="ORF">Poly59_43240</name>
</gene>
<comment type="caution">
    <text evidence="3">The sequence shown here is derived from an EMBL/GenBank/DDBJ whole genome shotgun (WGS) entry which is preliminary data.</text>
</comment>
<dbReference type="Proteomes" id="UP000317977">
    <property type="component" value="Unassembled WGS sequence"/>
</dbReference>
<dbReference type="InterPro" id="IPR019026">
    <property type="entry name" value="Peptidase_M64_IgA"/>
</dbReference>
<evidence type="ECO:0000313" key="3">
    <source>
        <dbReference type="EMBL" id="TWU49700.1"/>
    </source>
</evidence>
<feature type="chain" id="PRO_5022796467" evidence="2">
    <location>
        <begin position="21"/>
        <end position="406"/>
    </location>
</feature>
<proteinExistence type="predicted"/>
<dbReference type="InterPro" id="IPR024079">
    <property type="entry name" value="MetalloPept_cat_dom_sf"/>
</dbReference>
<evidence type="ECO:0000313" key="4">
    <source>
        <dbReference type="Proteomes" id="UP000317977"/>
    </source>
</evidence>
<dbReference type="Gene3D" id="3.40.390.10">
    <property type="entry name" value="Collagenase (Catalytic Domain)"/>
    <property type="match status" value="1"/>
</dbReference>
<feature type="signal peptide" evidence="2">
    <location>
        <begin position="1"/>
        <end position="20"/>
    </location>
</feature>
<dbReference type="EMBL" id="SJPX01000004">
    <property type="protein sequence ID" value="TWU49700.1"/>
    <property type="molecule type" value="Genomic_DNA"/>
</dbReference>
<keyword evidence="4" id="KW-1185">Reference proteome</keyword>
<feature type="transmembrane region" description="Helical" evidence="1">
    <location>
        <begin position="375"/>
        <end position="401"/>
    </location>
</feature>
<protein>
    <submittedName>
        <fullName evidence="3">IgA Peptidase M64</fullName>
    </submittedName>
</protein>
<dbReference type="RefSeq" id="WP_146535911.1">
    <property type="nucleotide sequence ID" value="NZ_SJPX01000004.1"/>
</dbReference>
<sequence precursor="true">MRLSRFMFICAAASAIGAQAIGNAAELTTILNNGSSTNRVDVMFIGDGYTSTELGTTYTSHIDQAISYFFDTKDPFPRYKNFFNFHRVDVVSNESGADDPVNGITRDTALNATYNTNGIDRLLYFNTGIANAEVNSAIAGTGVDVDMRIGVVNSTKYGGGGGQWAVYAGGNASALEVAVHEVGHSFARLADEYFSPGTYTGSEPGEANVTADPALGKWDRWLGYTDPDNPSIGEIGYYEGGKYVENGIYRPSNNSLMRSLNRPLDAVGREAFIEKIYAEVDPLDAWTDTAATLSMFDDVWVDVIDESVINVQWLIDGIDSGMQGSMLDIAALGLADGNYTLTAKAYDNLLDSSFTGNTLDWWRLDDAPLTQSVSWNLSVVAVPEPGSFAFLVIGLTVPIAIRRRRR</sequence>
<dbReference type="AlphaFoldDB" id="A0A5C6EMS2"/>
<keyword evidence="2" id="KW-0732">Signal</keyword>
<dbReference type="GO" id="GO:0008237">
    <property type="term" value="F:metallopeptidase activity"/>
    <property type="evidence" value="ECO:0007669"/>
    <property type="project" value="InterPro"/>
</dbReference>
<name>A0A5C6EMS2_9BACT</name>
<dbReference type="Pfam" id="PF09471">
    <property type="entry name" value="Peptidase_M64"/>
    <property type="match status" value="1"/>
</dbReference>
<accession>A0A5C6EMS2</accession>
<evidence type="ECO:0000256" key="2">
    <source>
        <dbReference type="SAM" id="SignalP"/>
    </source>
</evidence>
<keyword evidence="1" id="KW-1133">Transmembrane helix</keyword>
<reference evidence="3 4" key="1">
    <citation type="submission" date="2019-02" db="EMBL/GenBank/DDBJ databases">
        <title>Deep-cultivation of Planctomycetes and their phenomic and genomic characterization uncovers novel biology.</title>
        <authorList>
            <person name="Wiegand S."/>
            <person name="Jogler M."/>
            <person name="Boedeker C."/>
            <person name="Pinto D."/>
            <person name="Vollmers J."/>
            <person name="Rivas-Marin E."/>
            <person name="Kohn T."/>
            <person name="Peeters S.H."/>
            <person name="Heuer A."/>
            <person name="Rast P."/>
            <person name="Oberbeckmann S."/>
            <person name="Bunk B."/>
            <person name="Jeske O."/>
            <person name="Meyerdierks A."/>
            <person name="Storesund J.E."/>
            <person name="Kallscheuer N."/>
            <person name="Luecker S."/>
            <person name="Lage O.M."/>
            <person name="Pohl T."/>
            <person name="Merkel B.J."/>
            <person name="Hornburger P."/>
            <person name="Mueller R.-W."/>
            <person name="Bruemmer F."/>
            <person name="Labrenz M."/>
            <person name="Spormann A.M."/>
            <person name="Op Den Camp H."/>
            <person name="Overmann J."/>
            <person name="Amann R."/>
            <person name="Jetten M.S.M."/>
            <person name="Mascher T."/>
            <person name="Medema M.H."/>
            <person name="Devos D.P."/>
            <person name="Kaster A.-K."/>
            <person name="Ovreas L."/>
            <person name="Rohde M."/>
            <person name="Galperin M.Y."/>
            <person name="Jogler C."/>
        </authorList>
    </citation>
    <scope>NUCLEOTIDE SEQUENCE [LARGE SCALE GENOMIC DNA]</scope>
    <source>
        <strain evidence="3 4">Poly59</strain>
    </source>
</reference>
<dbReference type="OrthoDB" id="127762at2"/>
<keyword evidence="1" id="KW-0472">Membrane</keyword>
<organism evidence="3 4">
    <name type="scientific">Rubripirellula reticaptiva</name>
    <dbReference type="NCBI Taxonomy" id="2528013"/>
    <lineage>
        <taxon>Bacteria</taxon>
        <taxon>Pseudomonadati</taxon>
        <taxon>Planctomycetota</taxon>
        <taxon>Planctomycetia</taxon>
        <taxon>Pirellulales</taxon>
        <taxon>Pirellulaceae</taxon>
        <taxon>Rubripirellula</taxon>
    </lineage>
</organism>
<keyword evidence="1" id="KW-0812">Transmembrane</keyword>
<evidence type="ECO:0000256" key="1">
    <source>
        <dbReference type="SAM" id="Phobius"/>
    </source>
</evidence>